<dbReference type="GO" id="GO:0008237">
    <property type="term" value="F:metallopeptidase activity"/>
    <property type="evidence" value="ECO:0007669"/>
    <property type="project" value="UniProtKB-KW"/>
</dbReference>
<dbReference type="CDD" id="cd06161">
    <property type="entry name" value="S2P-M50_SpoIVFB"/>
    <property type="match status" value="1"/>
</dbReference>
<organism evidence="14 15">
    <name type="scientific">Thermincola potens (strain JR)</name>
    <dbReference type="NCBI Taxonomy" id="635013"/>
    <lineage>
        <taxon>Bacteria</taxon>
        <taxon>Bacillati</taxon>
        <taxon>Bacillota</taxon>
        <taxon>Clostridia</taxon>
        <taxon>Eubacteriales</taxon>
        <taxon>Thermincolaceae</taxon>
        <taxon>Thermincola</taxon>
    </lineage>
</organism>
<evidence type="ECO:0000313" key="14">
    <source>
        <dbReference type="EMBL" id="ADG83374.1"/>
    </source>
</evidence>
<dbReference type="STRING" id="635013.TherJR_2537"/>
<keyword evidence="8" id="KW-0862">Zinc</keyword>
<gene>
    <name evidence="14" type="ordered locus">TherJR_2537</name>
</gene>
<dbReference type="InterPro" id="IPR008915">
    <property type="entry name" value="Peptidase_M50"/>
</dbReference>
<dbReference type="GO" id="GO:0046872">
    <property type="term" value="F:metal ion binding"/>
    <property type="evidence" value="ECO:0007669"/>
    <property type="project" value="UniProtKB-KW"/>
</dbReference>
<dbReference type="PANTHER" id="PTHR39188:SF3">
    <property type="entry name" value="STAGE IV SPORULATION PROTEIN FB"/>
    <property type="match status" value="1"/>
</dbReference>
<comment type="similarity">
    <text evidence="3">Belongs to the peptidase M50B family.</text>
</comment>
<dbReference type="GO" id="GO:0006508">
    <property type="term" value="P:proteolysis"/>
    <property type="evidence" value="ECO:0007669"/>
    <property type="project" value="UniProtKB-KW"/>
</dbReference>
<evidence type="ECO:0000256" key="2">
    <source>
        <dbReference type="ARBA" id="ARBA00004141"/>
    </source>
</evidence>
<comment type="subcellular location">
    <subcellularLocation>
        <location evidence="2">Membrane</location>
        <topology evidence="2">Multi-pass membrane protein</topology>
    </subcellularLocation>
</comment>
<keyword evidence="4" id="KW-0645">Protease</keyword>
<evidence type="ECO:0000256" key="1">
    <source>
        <dbReference type="ARBA" id="ARBA00001947"/>
    </source>
</evidence>
<dbReference type="InterPro" id="IPR046342">
    <property type="entry name" value="CBS_dom_sf"/>
</dbReference>
<feature type="transmembrane region" description="Helical" evidence="12">
    <location>
        <begin position="6"/>
        <end position="27"/>
    </location>
</feature>
<feature type="transmembrane region" description="Helical" evidence="12">
    <location>
        <begin position="84"/>
        <end position="102"/>
    </location>
</feature>
<keyword evidence="15" id="KW-1185">Reference proteome</keyword>
<dbReference type="Proteomes" id="UP000002377">
    <property type="component" value="Chromosome"/>
</dbReference>
<feature type="transmembrane region" description="Helical" evidence="12">
    <location>
        <begin position="114"/>
        <end position="134"/>
    </location>
</feature>
<evidence type="ECO:0000256" key="11">
    <source>
        <dbReference type="ARBA" id="ARBA00023136"/>
    </source>
</evidence>
<dbReference type="OrthoDB" id="166377at2"/>
<keyword evidence="11 12" id="KW-0472">Membrane</keyword>
<feature type="transmembrane region" description="Helical" evidence="12">
    <location>
        <begin position="164"/>
        <end position="196"/>
    </location>
</feature>
<evidence type="ECO:0000256" key="9">
    <source>
        <dbReference type="ARBA" id="ARBA00022989"/>
    </source>
</evidence>
<dbReference type="Pfam" id="PF02163">
    <property type="entry name" value="Peptidase_M50"/>
    <property type="match status" value="2"/>
</dbReference>
<sequence length="288" mass="32431">MKIAKVFGINVKVNTFFLVLFLVLILTGKYREGLIVFGVVLLHELAHVITALNYKFRVTEVELLPYGGVAKLEQGLEGDPYAEIFISLAGPLANFLIIGLLYMLEGLGIWNQRWVPFFIECNLTLGLFNLLPAYPLDGGRIYRALLTERFGLTGATDRARKVSLILSLLMVFLGAGRLVLGLNGINLIVIGVFLAFENFRDKGSIMFAFIRYLNRKQQDLPVRRLMLARHVVALEDVPLKELVRHFVPQKYNLVVRVDSGQRITGVFSEHEIISKLLEGKINMTLGEL</sequence>
<dbReference type="PANTHER" id="PTHR39188">
    <property type="entry name" value="MEMBRANE-ASSOCIATED ZINC METALLOPROTEASE M50B"/>
    <property type="match status" value="1"/>
</dbReference>
<name>D5XBE5_THEPJ</name>
<keyword evidence="6" id="KW-0479">Metal-binding</keyword>
<dbReference type="HOGENOM" id="CLU_037123_0_0_9"/>
<proteinExistence type="inferred from homology"/>
<dbReference type="AlphaFoldDB" id="D5XBE5"/>
<reference evidence="14 15" key="1">
    <citation type="submission" date="2010-05" db="EMBL/GenBank/DDBJ databases">
        <title>Complete sequence of Thermincola sp. JR.</title>
        <authorList>
            <consortium name="US DOE Joint Genome Institute"/>
            <person name="Lucas S."/>
            <person name="Copeland A."/>
            <person name="Lapidus A."/>
            <person name="Cheng J.-F."/>
            <person name="Bruce D."/>
            <person name="Goodwin L."/>
            <person name="Pitluck S."/>
            <person name="Chertkov O."/>
            <person name="Detter J.C."/>
            <person name="Han C."/>
            <person name="Tapia R."/>
            <person name="Land M."/>
            <person name="Hauser L."/>
            <person name="Kyrpides N."/>
            <person name="Mikhailova N."/>
            <person name="Hazen T.C."/>
            <person name="Woyke T."/>
        </authorList>
    </citation>
    <scope>NUCLEOTIDE SEQUENCE [LARGE SCALE GENOMIC DNA]</scope>
    <source>
        <strain evidence="14 15">JR</strain>
    </source>
</reference>
<comment type="cofactor">
    <cofactor evidence="1">
        <name>Zn(2+)</name>
        <dbReference type="ChEBI" id="CHEBI:29105"/>
    </cofactor>
</comment>
<keyword evidence="7" id="KW-0378">Hydrolase</keyword>
<evidence type="ECO:0000256" key="6">
    <source>
        <dbReference type="ARBA" id="ARBA00022723"/>
    </source>
</evidence>
<keyword evidence="9 12" id="KW-1133">Transmembrane helix</keyword>
<feature type="domain" description="Peptidase M50" evidence="13">
    <location>
        <begin position="35"/>
        <end position="104"/>
    </location>
</feature>
<evidence type="ECO:0000259" key="13">
    <source>
        <dbReference type="Pfam" id="PF02163"/>
    </source>
</evidence>
<evidence type="ECO:0000256" key="7">
    <source>
        <dbReference type="ARBA" id="ARBA00022801"/>
    </source>
</evidence>
<dbReference type="eggNOG" id="COG1994">
    <property type="taxonomic scope" value="Bacteria"/>
</dbReference>
<dbReference type="SUPFAM" id="SSF54631">
    <property type="entry name" value="CBS-domain pair"/>
    <property type="match status" value="1"/>
</dbReference>
<evidence type="ECO:0000256" key="3">
    <source>
        <dbReference type="ARBA" id="ARBA00007931"/>
    </source>
</evidence>
<feature type="domain" description="Peptidase M50" evidence="13">
    <location>
        <begin position="115"/>
        <end position="170"/>
    </location>
</feature>
<accession>D5XBE5</accession>
<evidence type="ECO:0000313" key="15">
    <source>
        <dbReference type="Proteomes" id="UP000002377"/>
    </source>
</evidence>
<evidence type="ECO:0000256" key="4">
    <source>
        <dbReference type="ARBA" id="ARBA00022670"/>
    </source>
</evidence>
<evidence type="ECO:0000256" key="8">
    <source>
        <dbReference type="ARBA" id="ARBA00022833"/>
    </source>
</evidence>
<keyword evidence="5 12" id="KW-0812">Transmembrane</keyword>
<evidence type="ECO:0000256" key="10">
    <source>
        <dbReference type="ARBA" id="ARBA00023049"/>
    </source>
</evidence>
<evidence type="ECO:0000256" key="12">
    <source>
        <dbReference type="SAM" id="Phobius"/>
    </source>
</evidence>
<dbReference type="EMBL" id="CP002028">
    <property type="protein sequence ID" value="ADG83374.1"/>
    <property type="molecule type" value="Genomic_DNA"/>
</dbReference>
<dbReference type="RefSeq" id="WP_013121368.1">
    <property type="nucleotide sequence ID" value="NC_014152.1"/>
</dbReference>
<protein>
    <submittedName>
        <fullName evidence="14">Peptidase M50</fullName>
    </submittedName>
</protein>
<dbReference type="GO" id="GO:0016020">
    <property type="term" value="C:membrane"/>
    <property type="evidence" value="ECO:0007669"/>
    <property type="project" value="UniProtKB-SubCell"/>
</dbReference>
<evidence type="ECO:0000256" key="5">
    <source>
        <dbReference type="ARBA" id="ARBA00022692"/>
    </source>
</evidence>
<dbReference type="KEGG" id="tjr:TherJR_2537"/>
<keyword evidence="10" id="KW-0482">Metalloprotease</keyword>